<feature type="chain" id="PRO_5042572852" evidence="1">
    <location>
        <begin position="16"/>
        <end position="264"/>
    </location>
</feature>
<evidence type="ECO:0000259" key="2">
    <source>
        <dbReference type="Pfam" id="PF01738"/>
    </source>
</evidence>
<accession>A0AAJ0BDK1</accession>
<reference evidence="3" key="1">
    <citation type="submission" date="2023-06" db="EMBL/GenBank/DDBJ databases">
        <title>Genome-scale phylogeny and comparative genomics of the fungal order Sordariales.</title>
        <authorList>
            <consortium name="Lawrence Berkeley National Laboratory"/>
            <person name="Hensen N."/>
            <person name="Bonometti L."/>
            <person name="Westerberg I."/>
            <person name="Brannstrom I.O."/>
            <person name="Guillou S."/>
            <person name="Cros-Aarteil S."/>
            <person name="Calhoun S."/>
            <person name="Haridas S."/>
            <person name="Kuo A."/>
            <person name="Mondo S."/>
            <person name="Pangilinan J."/>
            <person name="Riley R."/>
            <person name="Labutti K."/>
            <person name="Andreopoulos B."/>
            <person name="Lipzen A."/>
            <person name="Chen C."/>
            <person name="Yanf M."/>
            <person name="Daum C."/>
            <person name="Ng V."/>
            <person name="Clum A."/>
            <person name="Steindorff A."/>
            <person name="Ohm R."/>
            <person name="Martin F."/>
            <person name="Silar P."/>
            <person name="Natvig D."/>
            <person name="Lalanne C."/>
            <person name="Gautier V."/>
            <person name="Ament-Velasquez S.L."/>
            <person name="Kruys A."/>
            <person name="Hutchinson M.I."/>
            <person name="Powell A.J."/>
            <person name="Barry K."/>
            <person name="Miller A.N."/>
            <person name="Grigoriev I.V."/>
            <person name="Debuchy R."/>
            <person name="Gladieux P."/>
            <person name="Thoren M.H."/>
            <person name="Johannesson H."/>
        </authorList>
    </citation>
    <scope>NUCLEOTIDE SEQUENCE</scope>
    <source>
        <strain evidence="3">PSN4</strain>
    </source>
</reference>
<proteinExistence type="predicted"/>
<dbReference type="InterPro" id="IPR002925">
    <property type="entry name" value="Dienelactn_hydro"/>
</dbReference>
<sequence>MRAFTLLAIATCVAAHSDCNAVDASIVQHDGFPRGINETHNGIKIYVSKPEDASIRGKANAAKAIVYLTDVFGIELVQNRLLADSFARAGYLTVAPDLFNGSLATTDINVPGFDTAAFLAAHGPNVTDPIIAKTIDYLRTTLGIKKIGLTGYCFGGRYAFRFISAGKGGDAAFAAHPSLLENGEIEAIKGPAAVAAAETDGLMPPARRAEIEAELAKAGQAYQLSLYSGTQHGFGVRVNVTDPLQKFGKEGAFLQAVRWFDNFL</sequence>
<dbReference type="AlphaFoldDB" id="A0AAJ0BDK1"/>
<gene>
    <name evidence="3" type="ORF">QBC47DRAFT_444680</name>
</gene>
<feature type="signal peptide" evidence="1">
    <location>
        <begin position="1"/>
        <end position="15"/>
    </location>
</feature>
<feature type="domain" description="Dienelactone hydrolase" evidence="2">
    <location>
        <begin position="56"/>
        <end position="263"/>
    </location>
</feature>
<protein>
    <submittedName>
        <fullName evidence="3">Protein AIM2</fullName>
    </submittedName>
</protein>
<keyword evidence="1" id="KW-0732">Signal</keyword>
<dbReference type="SUPFAM" id="SSF53474">
    <property type="entry name" value="alpha/beta-Hydrolases"/>
    <property type="match status" value="1"/>
</dbReference>
<evidence type="ECO:0000256" key="1">
    <source>
        <dbReference type="SAM" id="SignalP"/>
    </source>
</evidence>
<dbReference type="Gene3D" id="3.40.50.1820">
    <property type="entry name" value="alpha/beta hydrolase"/>
    <property type="match status" value="1"/>
</dbReference>
<dbReference type="InterPro" id="IPR029058">
    <property type="entry name" value="AB_hydrolase_fold"/>
</dbReference>
<evidence type="ECO:0000313" key="4">
    <source>
        <dbReference type="Proteomes" id="UP001239445"/>
    </source>
</evidence>
<dbReference type="PANTHER" id="PTHR17630:SF44">
    <property type="entry name" value="PROTEIN AIM2"/>
    <property type="match status" value="1"/>
</dbReference>
<dbReference type="PANTHER" id="PTHR17630">
    <property type="entry name" value="DIENELACTONE HYDROLASE"/>
    <property type="match status" value="1"/>
</dbReference>
<dbReference type="GO" id="GO:0016787">
    <property type="term" value="F:hydrolase activity"/>
    <property type="evidence" value="ECO:0007669"/>
    <property type="project" value="InterPro"/>
</dbReference>
<keyword evidence="4" id="KW-1185">Reference proteome</keyword>
<comment type="caution">
    <text evidence="3">The sequence shown here is derived from an EMBL/GenBank/DDBJ whole genome shotgun (WGS) entry which is preliminary data.</text>
</comment>
<dbReference type="EMBL" id="MU839832">
    <property type="protein sequence ID" value="KAK1756320.1"/>
    <property type="molecule type" value="Genomic_DNA"/>
</dbReference>
<dbReference type="Proteomes" id="UP001239445">
    <property type="component" value="Unassembled WGS sequence"/>
</dbReference>
<name>A0AAJ0BDK1_9PEZI</name>
<dbReference type="Pfam" id="PF01738">
    <property type="entry name" value="DLH"/>
    <property type="match status" value="1"/>
</dbReference>
<organism evidence="3 4">
    <name type="scientific">Echria macrotheca</name>
    <dbReference type="NCBI Taxonomy" id="438768"/>
    <lineage>
        <taxon>Eukaryota</taxon>
        <taxon>Fungi</taxon>
        <taxon>Dikarya</taxon>
        <taxon>Ascomycota</taxon>
        <taxon>Pezizomycotina</taxon>
        <taxon>Sordariomycetes</taxon>
        <taxon>Sordariomycetidae</taxon>
        <taxon>Sordariales</taxon>
        <taxon>Schizotheciaceae</taxon>
        <taxon>Echria</taxon>
    </lineage>
</organism>
<evidence type="ECO:0000313" key="3">
    <source>
        <dbReference type="EMBL" id="KAK1756320.1"/>
    </source>
</evidence>